<evidence type="ECO:0000256" key="2">
    <source>
        <dbReference type="ARBA" id="ARBA00016634"/>
    </source>
</evidence>
<dbReference type="GO" id="GO:0004585">
    <property type="term" value="F:ornithine carbamoyltransferase activity"/>
    <property type="evidence" value="ECO:0007669"/>
    <property type="project" value="UniProtKB-EC"/>
</dbReference>
<dbReference type="InterPro" id="IPR006132">
    <property type="entry name" value="Asp/Orn_carbamoyltranf_P-bd"/>
</dbReference>
<comment type="pathway">
    <text evidence="1">Amino-acid biosynthesis; L-arginine biosynthesis; L-arginine from L-ornithine and carbamoyl phosphate: step 1/3.</text>
</comment>
<dbReference type="PANTHER" id="PTHR45753">
    <property type="entry name" value="ORNITHINE CARBAMOYLTRANSFERASE, MITOCHONDRIAL"/>
    <property type="match status" value="1"/>
</dbReference>
<feature type="binding site" evidence="3">
    <location>
        <position position="117"/>
    </location>
    <ligand>
        <name>carbamoyl phosphate</name>
        <dbReference type="ChEBI" id="CHEBI:58228"/>
    </ligand>
</feature>
<feature type="binding site" evidence="3">
    <location>
        <position position="308"/>
    </location>
    <ligand>
        <name>carbamoyl phosphate</name>
        <dbReference type="ChEBI" id="CHEBI:58228"/>
    </ligand>
</feature>
<name>A0ABX8EIG6_9ACTN</name>
<feature type="region of interest" description="Disordered" evidence="5">
    <location>
        <begin position="1"/>
        <end position="20"/>
    </location>
</feature>
<accession>A0ABX8EIG6</accession>
<evidence type="ECO:0000256" key="4">
    <source>
        <dbReference type="NCBIfam" id="TIGR00658"/>
    </source>
</evidence>
<evidence type="ECO:0000256" key="5">
    <source>
        <dbReference type="SAM" id="MobiDB-lite"/>
    </source>
</evidence>
<sequence length="328" mass="34109">MSVAAPAAAPATTPRPGLRHLLADDDLDPAEQAEVLDLAAALKAAPYDAKPLAGPRSVAMVFDKPTLRTQVSFGAGIAELGGHPMLIDGALAAIGRRESVPDVARVLGRQVTAIVWRTYAQDDLAAMAEHAGVPVVNALTDEFHPCQLVADLLTVRERFGTLAGLSVAFVGDGACNMGSSWLLAGATAGMHVRVSAPDGYVPTDQMLARAGAIAARTGGSVAAVADPVAAVTGADVVVTDTWVSMGRESESVAREKVFGGHRLTADLLSHAAERAVVLHCLPAYRGKEIDAEVLDGPRSLVWDEAENRRHAQKAVLAWLVTRSGLAAS</sequence>
<evidence type="ECO:0000259" key="7">
    <source>
        <dbReference type="Pfam" id="PF02729"/>
    </source>
</evidence>
<reference evidence="8 9" key="1">
    <citation type="submission" date="2021-05" db="EMBL/GenBank/DDBJ databases">
        <title>Complete genome of Nocardioides aquaticus KCTC 9944T isolated from meromictic and hypersaline Ekho Lake, Antarctica.</title>
        <authorList>
            <person name="Hwang K."/>
            <person name="Kim K.M."/>
            <person name="Choe H."/>
        </authorList>
    </citation>
    <scope>NUCLEOTIDE SEQUENCE [LARGE SCALE GENOMIC DNA]</scope>
    <source>
        <strain evidence="8 9">KCTC 9944</strain>
    </source>
</reference>
<feature type="domain" description="Aspartate/ornithine carbamoyltransferase Asp/Orn-binding" evidence="6">
    <location>
        <begin position="164"/>
        <end position="319"/>
    </location>
</feature>
<dbReference type="Proteomes" id="UP000679307">
    <property type="component" value="Chromosome"/>
</dbReference>
<comment type="similarity">
    <text evidence="3">Belongs to the aspartate/ornithine carbamoyltransferase superfamily. OTCase family.</text>
</comment>
<gene>
    <name evidence="8" type="primary">argF_2</name>
    <name evidence="8" type="ORF">ENKNEFLB_02699</name>
</gene>
<feature type="binding site" evidence="3">
    <location>
        <position position="240"/>
    </location>
    <ligand>
        <name>L-ornithine</name>
        <dbReference type="ChEBI" id="CHEBI:46911"/>
    </ligand>
</feature>
<feature type="binding site" evidence="3">
    <location>
        <begin position="280"/>
        <end position="281"/>
    </location>
    <ligand>
        <name>carbamoyl phosphate</name>
        <dbReference type="ChEBI" id="CHEBI:58228"/>
    </ligand>
</feature>
<comment type="subcellular location">
    <subcellularLocation>
        <location evidence="3">Cytoplasm</location>
    </subcellularLocation>
</comment>
<dbReference type="NCBIfam" id="NF001986">
    <property type="entry name" value="PRK00779.1"/>
    <property type="match status" value="1"/>
</dbReference>
<evidence type="ECO:0000256" key="1">
    <source>
        <dbReference type="ARBA" id="ARBA00004975"/>
    </source>
</evidence>
<dbReference type="InterPro" id="IPR024904">
    <property type="entry name" value="OTCase_ArgI"/>
</dbReference>
<feature type="domain" description="Aspartate/ornithine carbamoyltransferase carbamoyl-P binding" evidence="7">
    <location>
        <begin position="19"/>
        <end position="157"/>
    </location>
</feature>
<keyword evidence="9" id="KW-1185">Reference proteome</keyword>
<feature type="binding site" evidence="3">
    <location>
        <begin position="144"/>
        <end position="147"/>
    </location>
    <ligand>
        <name>carbamoyl phosphate</name>
        <dbReference type="ChEBI" id="CHEBI:58228"/>
    </ligand>
</feature>
<dbReference type="InterPro" id="IPR006131">
    <property type="entry name" value="Asp_carbamoyltransf_Asp/Orn-bd"/>
</dbReference>
<feature type="compositionally biased region" description="Low complexity" evidence="5">
    <location>
        <begin position="1"/>
        <end position="14"/>
    </location>
</feature>
<evidence type="ECO:0000259" key="6">
    <source>
        <dbReference type="Pfam" id="PF00185"/>
    </source>
</evidence>
<dbReference type="EMBL" id="CP075371">
    <property type="protein sequence ID" value="QVT80304.1"/>
    <property type="molecule type" value="Genomic_DNA"/>
</dbReference>
<dbReference type="NCBIfam" id="TIGR00658">
    <property type="entry name" value="orni_carb_tr"/>
    <property type="match status" value="1"/>
</dbReference>
<feature type="binding site" evidence="3">
    <location>
        <begin position="244"/>
        <end position="245"/>
    </location>
    <ligand>
        <name>L-ornithine</name>
        <dbReference type="ChEBI" id="CHEBI:46911"/>
    </ligand>
</feature>
<proteinExistence type="inferred from homology"/>
<dbReference type="HAMAP" id="MF_01109">
    <property type="entry name" value="OTCase"/>
    <property type="match status" value="1"/>
</dbReference>
<keyword evidence="3 8" id="KW-0808">Transferase</keyword>
<protein>
    <recommendedName>
        <fullName evidence="2 3">Ornithine carbamoyltransferase</fullName>
        <shortName evidence="3">OTCase</shortName>
        <ecNumber evidence="3 4">2.1.3.3</ecNumber>
    </recommendedName>
</protein>
<evidence type="ECO:0000313" key="9">
    <source>
        <dbReference type="Proteomes" id="UP000679307"/>
    </source>
</evidence>
<evidence type="ECO:0000313" key="8">
    <source>
        <dbReference type="EMBL" id="QVT80304.1"/>
    </source>
</evidence>
<evidence type="ECO:0000256" key="3">
    <source>
        <dbReference type="HAMAP-Rule" id="MF_01109"/>
    </source>
</evidence>
<organism evidence="8 9">
    <name type="scientific">Nocardioides aquaticus</name>
    <dbReference type="NCBI Taxonomy" id="160826"/>
    <lineage>
        <taxon>Bacteria</taxon>
        <taxon>Bacillati</taxon>
        <taxon>Actinomycetota</taxon>
        <taxon>Actinomycetes</taxon>
        <taxon>Propionibacteriales</taxon>
        <taxon>Nocardioidaceae</taxon>
        <taxon>Nocardioides</taxon>
    </lineage>
</organism>
<keyword evidence="3" id="KW-0963">Cytoplasm</keyword>
<dbReference type="EC" id="2.1.3.3" evidence="3 4"/>
<dbReference type="PANTHER" id="PTHR45753:SF3">
    <property type="entry name" value="ORNITHINE TRANSCARBAMYLASE, MITOCHONDRIAL"/>
    <property type="match status" value="1"/>
</dbReference>
<comment type="catalytic activity">
    <reaction evidence="3">
        <text>carbamoyl phosphate + L-ornithine = L-citrulline + phosphate + H(+)</text>
        <dbReference type="Rhea" id="RHEA:19513"/>
        <dbReference type="ChEBI" id="CHEBI:15378"/>
        <dbReference type="ChEBI" id="CHEBI:43474"/>
        <dbReference type="ChEBI" id="CHEBI:46911"/>
        <dbReference type="ChEBI" id="CHEBI:57743"/>
        <dbReference type="ChEBI" id="CHEBI:58228"/>
        <dbReference type="EC" id="2.1.3.3"/>
    </reaction>
</comment>
<dbReference type="InterPro" id="IPR002292">
    <property type="entry name" value="Orn/put_carbamltrans"/>
</dbReference>
<dbReference type="Pfam" id="PF02729">
    <property type="entry name" value="OTCace_N"/>
    <property type="match status" value="1"/>
</dbReference>
<comment type="caution">
    <text evidence="3">Lacks conserved residue(s) required for the propagation of feature annotation.</text>
</comment>
<dbReference type="Pfam" id="PF00185">
    <property type="entry name" value="OTCace"/>
    <property type="match status" value="1"/>
</dbReference>
<feature type="binding site" evidence="3">
    <location>
        <position position="176"/>
    </location>
    <ligand>
        <name>L-ornithine</name>
        <dbReference type="ChEBI" id="CHEBI:46911"/>
    </ligand>
</feature>
<dbReference type="RefSeq" id="WP_246535541.1">
    <property type="nucleotide sequence ID" value="NZ_BAAAHS010000128.1"/>
</dbReference>